<sequence length="517" mass="59069">MPRRKRARRTTVQDIRTILRLTHEQGLSAREVAARLKLSKTTVATYLNRAREAGLSCWPLPPGRDGDVTLKQVLFQRVGRPPRDLTEPDWPKMAAEMKRKGVTLALLWEEYRAAHPDGYGYTWFCEHYRAFENRISPRYRNRHEAGAVMQTDYAGHTIPVIDPATGQEHRAQIFVAVLGASNYTFAWASLSQKLPDWIEAQVRALKFFGGVPKAIVCDNLKAAVAKPLWFEPSVTKTFSDMAAHYDTTVLPTRPRKPRDKGKVEGAVLIVERWILARLRNRQFFSIEALNVAMAELLEDLNARTMRRVGRSRQELFEEIERAALRPLPDTPFEYAEWKQAKVHPDYHIEVLHSFYSVPHRLIGRQVDVRLTHRMIEIFHNTQQVAVHRRRGPRGGHTTIKEHMPKAHQRHGGMTPESLIRRAARTGYHTAVLVERLMRDRPHPEQGYRSALGVLGLQRQFGADRLEAACERALTVGTVNYTSVRSILITGLDRAPEPPDPITATPLHDNIRGAGYYQ</sequence>
<name>A0A0T5NNG9_9RHOB</name>
<dbReference type="EMBL" id="CP031599">
    <property type="protein sequence ID" value="QEW29549.1"/>
    <property type="molecule type" value="Genomic_DNA"/>
</dbReference>
<evidence type="ECO:0000313" key="8">
    <source>
        <dbReference type="Proteomes" id="UP000051401"/>
    </source>
</evidence>
<dbReference type="GO" id="GO:0003677">
    <property type="term" value="F:DNA binding"/>
    <property type="evidence" value="ECO:0007669"/>
    <property type="project" value="InterPro"/>
</dbReference>
<dbReference type="Proteomes" id="UP000051401">
    <property type="component" value="Unassembled WGS sequence"/>
</dbReference>
<dbReference type="InterPro" id="IPR011991">
    <property type="entry name" value="ArsR-like_HTH"/>
</dbReference>
<dbReference type="SUPFAM" id="SSF53098">
    <property type="entry name" value="Ribonuclease H-like"/>
    <property type="match status" value="1"/>
</dbReference>
<dbReference type="Pfam" id="PF08281">
    <property type="entry name" value="Sigma70_r4_2"/>
    <property type="match status" value="1"/>
</dbReference>
<organism evidence="5 8">
    <name type="scientific">Roseovarius indicus</name>
    <dbReference type="NCBI Taxonomy" id="540747"/>
    <lineage>
        <taxon>Bacteria</taxon>
        <taxon>Pseudomonadati</taxon>
        <taxon>Pseudomonadota</taxon>
        <taxon>Alphaproteobacteria</taxon>
        <taxon>Rhodobacterales</taxon>
        <taxon>Roseobacteraceae</taxon>
        <taxon>Roseovarius</taxon>
    </lineage>
</organism>
<dbReference type="EMBL" id="CP031598">
    <property type="protein sequence ID" value="QEW28653.1"/>
    <property type="molecule type" value="Genomic_DNA"/>
</dbReference>
<keyword evidence="8" id="KW-1185">Reference proteome</keyword>
<dbReference type="EMBL" id="LAXI01000073">
    <property type="protein sequence ID" value="KRS10493.1"/>
    <property type="molecule type" value="Genomic_DNA"/>
</dbReference>
<dbReference type="KEGG" id="rid:RIdsm_04485"/>
<dbReference type="Proteomes" id="UP000325785">
    <property type="component" value="Plasmid pRIdsm_01"/>
</dbReference>
<evidence type="ECO:0000313" key="7">
    <source>
        <dbReference type="EMBL" id="QEW29549.1"/>
    </source>
</evidence>
<dbReference type="OrthoDB" id="2065409at2"/>
<reference evidence="5 8" key="1">
    <citation type="submission" date="2015-04" db="EMBL/GenBank/DDBJ databases">
        <title>The draft genome sequence of Roseovarius indicus B108T.</title>
        <authorList>
            <person name="Li G."/>
            <person name="Lai Q."/>
            <person name="Shao Z."/>
            <person name="Yan P."/>
        </authorList>
    </citation>
    <scope>NUCLEOTIDE SEQUENCE [LARGE SCALE GENOMIC DNA]</scope>
    <source>
        <strain evidence="5 8">B108</strain>
    </source>
</reference>
<geneLocation type="plasmid" evidence="9">
    <name>pridsm_01</name>
</geneLocation>
<dbReference type="GO" id="GO:0015074">
    <property type="term" value="P:DNA integration"/>
    <property type="evidence" value="ECO:0007669"/>
    <property type="project" value="InterPro"/>
</dbReference>
<dbReference type="KEGG" id="rid:RIdsm_05394"/>
<dbReference type="STRING" id="540747.SAMN04488031_1151"/>
<dbReference type="Gene3D" id="3.30.420.10">
    <property type="entry name" value="Ribonuclease H-like superfamily/Ribonuclease H"/>
    <property type="match status" value="1"/>
</dbReference>
<reference evidence="6 9" key="2">
    <citation type="submission" date="2018-08" db="EMBL/GenBank/DDBJ databases">
        <title>Genetic Globetrotter - A new plasmid hitch-hiking vast phylogenetic and geographic distances.</title>
        <authorList>
            <person name="Vollmers J."/>
            <person name="Petersen J."/>
        </authorList>
    </citation>
    <scope>NUCLEOTIDE SEQUENCE [LARGE SCALE GENOMIC DNA]</scope>
    <source>
        <strain evidence="6 9">DSM 26383</strain>
        <plasmid evidence="9">pridsm_01</plasmid>
        <plasmid evidence="7">pRIdsm_01</plasmid>
    </source>
</reference>
<dbReference type="InterPro" id="IPR017895">
    <property type="entry name" value="HTH_IS408/IS1162_type"/>
</dbReference>
<proteinExistence type="inferred from homology"/>
<feature type="region of interest" description="Disordered" evidence="2">
    <location>
        <begin position="385"/>
        <end position="413"/>
    </location>
</feature>
<gene>
    <name evidence="6" type="ORF">RIdsm_04485</name>
    <name evidence="7" type="ORF">RIdsm_05394</name>
    <name evidence="5" type="ORF">XM52_29045</name>
</gene>
<evidence type="ECO:0000259" key="4">
    <source>
        <dbReference type="PROSITE" id="PS50994"/>
    </source>
</evidence>
<dbReference type="PATRIC" id="fig|540747.5.peg.5820"/>
<evidence type="ECO:0000259" key="3">
    <source>
        <dbReference type="PROSITE" id="PS50532"/>
    </source>
</evidence>
<dbReference type="NCBIfam" id="NF033546">
    <property type="entry name" value="transpos_IS21"/>
    <property type="match status" value="1"/>
</dbReference>
<dbReference type="Pfam" id="PF22483">
    <property type="entry name" value="Mu-transpos_C_2"/>
    <property type="match status" value="1"/>
</dbReference>
<evidence type="ECO:0000256" key="1">
    <source>
        <dbReference type="ARBA" id="ARBA00009277"/>
    </source>
</evidence>
<dbReference type="PANTHER" id="PTHR35004">
    <property type="entry name" value="TRANSPOSASE RV3428C-RELATED"/>
    <property type="match status" value="1"/>
</dbReference>
<dbReference type="CDD" id="cd00090">
    <property type="entry name" value="HTH_ARSR"/>
    <property type="match status" value="1"/>
</dbReference>
<protein>
    <submittedName>
        <fullName evidence="5">Integrase</fullName>
    </submittedName>
    <submittedName>
        <fullName evidence="6">Transposase</fullName>
    </submittedName>
</protein>
<dbReference type="InterPro" id="IPR001584">
    <property type="entry name" value="Integrase_cat-core"/>
</dbReference>
<evidence type="ECO:0000313" key="5">
    <source>
        <dbReference type="EMBL" id="KRS10493.1"/>
    </source>
</evidence>
<dbReference type="Proteomes" id="UP000325785">
    <property type="component" value="Chromosome"/>
</dbReference>
<evidence type="ECO:0000313" key="6">
    <source>
        <dbReference type="EMBL" id="QEW28653.1"/>
    </source>
</evidence>
<dbReference type="GO" id="GO:0006352">
    <property type="term" value="P:DNA-templated transcription initiation"/>
    <property type="evidence" value="ECO:0007669"/>
    <property type="project" value="InterPro"/>
</dbReference>
<evidence type="ECO:0000256" key="2">
    <source>
        <dbReference type="SAM" id="MobiDB-lite"/>
    </source>
</evidence>
<dbReference type="InterPro" id="IPR036397">
    <property type="entry name" value="RNaseH_sf"/>
</dbReference>
<dbReference type="Gene3D" id="1.10.10.60">
    <property type="entry name" value="Homeodomain-like"/>
    <property type="match status" value="1"/>
</dbReference>
<feature type="domain" description="Integrase catalytic" evidence="4">
    <location>
        <begin position="133"/>
        <end position="320"/>
    </location>
</feature>
<dbReference type="PROSITE" id="PS50994">
    <property type="entry name" value="INTEGRASE"/>
    <property type="match status" value="1"/>
</dbReference>
<dbReference type="PANTHER" id="PTHR35004:SF8">
    <property type="entry name" value="TRANSPOSASE RV3428C-RELATED"/>
    <property type="match status" value="1"/>
</dbReference>
<comment type="similarity">
    <text evidence="1">Belongs to the transposase IS21/IS408/IS1162 family.</text>
</comment>
<dbReference type="AlphaFoldDB" id="A0A0T5NNG9"/>
<dbReference type="InterPro" id="IPR054353">
    <property type="entry name" value="IstA-like_C"/>
</dbReference>
<dbReference type="RefSeq" id="WP_057822085.1">
    <property type="nucleotide sequence ID" value="NZ_CP031598.1"/>
</dbReference>
<dbReference type="InterPro" id="IPR012337">
    <property type="entry name" value="RNaseH-like_sf"/>
</dbReference>
<feature type="domain" description="HTH IS408-type" evidence="3">
    <location>
        <begin position="15"/>
        <end position="97"/>
    </location>
</feature>
<dbReference type="PROSITE" id="PS50532">
    <property type="entry name" value="HTH_IS408"/>
    <property type="match status" value="1"/>
</dbReference>
<geneLocation type="plasmid" evidence="7">
    <name>pRIdsm_01</name>
</geneLocation>
<accession>A0A0T5NNG9</accession>
<dbReference type="InterPro" id="IPR013249">
    <property type="entry name" value="RNA_pol_sigma70_r4_t2"/>
</dbReference>
<keyword evidence="7" id="KW-0614">Plasmid</keyword>
<evidence type="ECO:0000313" key="9">
    <source>
        <dbReference type="Proteomes" id="UP000325785"/>
    </source>
</evidence>
<dbReference type="GO" id="GO:0016987">
    <property type="term" value="F:sigma factor activity"/>
    <property type="evidence" value="ECO:0007669"/>
    <property type="project" value="InterPro"/>
</dbReference>
<dbReference type="Pfam" id="PF00665">
    <property type="entry name" value="rve"/>
    <property type="match status" value="1"/>
</dbReference>